<reference evidence="1" key="1">
    <citation type="journal article" date="2023" name="G3 (Bethesda)">
        <title>Whole genome assembly and annotation of the endangered Caribbean coral Acropora cervicornis.</title>
        <authorList>
            <person name="Selwyn J.D."/>
            <person name="Vollmer S.V."/>
        </authorList>
    </citation>
    <scope>NUCLEOTIDE SEQUENCE</scope>
    <source>
        <strain evidence="1">K2</strain>
    </source>
</reference>
<organism evidence="1 2">
    <name type="scientific">Acropora cervicornis</name>
    <name type="common">Staghorn coral</name>
    <dbReference type="NCBI Taxonomy" id="6130"/>
    <lineage>
        <taxon>Eukaryota</taxon>
        <taxon>Metazoa</taxon>
        <taxon>Cnidaria</taxon>
        <taxon>Anthozoa</taxon>
        <taxon>Hexacorallia</taxon>
        <taxon>Scleractinia</taxon>
        <taxon>Astrocoeniina</taxon>
        <taxon>Acroporidae</taxon>
        <taxon>Acropora</taxon>
    </lineage>
</organism>
<dbReference type="GO" id="GO:0003676">
    <property type="term" value="F:nucleic acid binding"/>
    <property type="evidence" value="ECO:0007669"/>
    <property type="project" value="InterPro"/>
</dbReference>
<protein>
    <submittedName>
        <fullName evidence="1">Uncharacterized protein</fullName>
    </submittedName>
</protein>
<dbReference type="InterPro" id="IPR036397">
    <property type="entry name" value="RNaseH_sf"/>
</dbReference>
<name>A0AAD9QHA4_ACRCE</name>
<reference evidence="1" key="2">
    <citation type="journal article" date="2023" name="Science">
        <title>Genomic signatures of disease resistance in endangered staghorn corals.</title>
        <authorList>
            <person name="Vollmer S.V."/>
            <person name="Selwyn J.D."/>
            <person name="Despard B.A."/>
            <person name="Roesel C.L."/>
        </authorList>
    </citation>
    <scope>NUCLEOTIDE SEQUENCE</scope>
    <source>
        <strain evidence="1">K2</strain>
    </source>
</reference>
<keyword evidence="2" id="KW-1185">Reference proteome</keyword>
<evidence type="ECO:0000313" key="2">
    <source>
        <dbReference type="Proteomes" id="UP001249851"/>
    </source>
</evidence>
<evidence type="ECO:0000313" key="1">
    <source>
        <dbReference type="EMBL" id="KAK2561255.1"/>
    </source>
</evidence>
<dbReference type="Proteomes" id="UP001249851">
    <property type="component" value="Unassembled WGS sequence"/>
</dbReference>
<dbReference type="Gene3D" id="3.30.420.10">
    <property type="entry name" value="Ribonuclease H-like superfamily/Ribonuclease H"/>
    <property type="match status" value="1"/>
</dbReference>
<comment type="caution">
    <text evidence="1">The sequence shown here is derived from an EMBL/GenBank/DDBJ whole genome shotgun (WGS) entry which is preliminary data.</text>
</comment>
<accession>A0AAD9QHA4</accession>
<gene>
    <name evidence="1" type="ORF">P5673_015730</name>
</gene>
<proteinExistence type="predicted"/>
<dbReference type="EMBL" id="JARQWQ010000033">
    <property type="protein sequence ID" value="KAK2561255.1"/>
    <property type="molecule type" value="Genomic_DNA"/>
</dbReference>
<dbReference type="AlphaFoldDB" id="A0AAD9QHA4"/>
<sequence length="88" mass="10547">MLAKYLSDHLRDGVKRLPLEMMACRSSVHASTHYTPFYLLFDHEIRVPVDVMFGRQSDYKPEVADYVRKLREEVHEHPREQLRIAHKR</sequence>